<feature type="transmembrane region" description="Helical" evidence="1">
    <location>
        <begin position="50"/>
        <end position="72"/>
    </location>
</feature>
<name>A0A834W2Q2_9FABA</name>
<evidence type="ECO:0000313" key="2">
    <source>
        <dbReference type="EMBL" id="KAF7806688.1"/>
    </source>
</evidence>
<dbReference type="AlphaFoldDB" id="A0A834W2Q2"/>
<comment type="caution">
    <text evidence="2">The sequence shown here is derived from an EMBL/GenBank/DDBJ whole genome shotgun (WGS) entry which is preliminary data.</text>
</comment>
<reference evidence="2" key="1">
    <citation type="submission" date="2020-09" db="EMBL/GenBank/DDBJ databases">
        <title>Genome-Enabled Discovery of Anthraquinone Biosynthesis in Senna tora.</title>
        <authorList>
            <person name="Kang S.-H."/>
            <person name="Pandey R.P."/>
            <person name="Lee C.-M."/>
            <person name="Sim J.-S."/>
            <person name="Jeong J.-T."/>
            <person name="Choi B.-S."/>
            <person name="Jung M."/>
            <person name="Ginzburg D."/>
            <person name="Zhao K."/>
            <person name="Won S.Y."/>
            <person name="Oh T.-J."/>
            <person name="Yu Y."/>
            <person name="Kim N.-H."/>
            <person name="Lee O.R."/>
            <person name="Lee T.-H."/>
            <person name="Bashyal P."/>
            <person name="Kim T.-S."/>
            <person name="Lee W.-H."/>
            <person name="Kawkins C."/>
            <person name="Kim C.-K."/>
            <person name="Kim J.S."/>
            <person name="Ahn B.O."/>
            <person name="Rhee S.Y."/>
            <person name="Sohng J.K."/>
        </authorList>
    </citation>
    <scope>NUCLEOTIDE SEQUENCE</scope>
    <source>
        <tissue evidence="2">Leaf</tissue>
    </source>
</reference>
<organism evidence="2 3">
    <name type="scientific">Senna tora</name>
    <dbReference type="NCBI Taxonomy" id="362788"/>
    <lineage>
        <taxon>Eukaryota</taxon>
        <taxon>Viridiplantae</taxon>
        <taxon>Streptophyta</taxon>
        <taxon>Embryophyta</taxon>
        <taxon>Tracheophyta</taxon>
        <taxon>Spermatophyta</taxon>
        <taxon>Magnoliopsida</taxon>
        <taxon>eudicotyledons</taxon>
        <taxon>Gunneridae</taxon>
        <taxon>Pentapetalae</taxon>
        <taxon>rosids</taxon>
        <taxon>fabids</taxon>
        <taxon>Fabales</taxon>
        <taxon>Fabaceae</taxon>
        <taxon>Caesalpinioideae</taxon>
        <taxon>Cassia clade</taxon>
        <taxon>Senna</taxon>
    </lineage>
</organism>
<evidence type="ECO:0008006" key="4">
    <source>
        <dbReference type="Google" id="ProtNLM"/>
    </source>
</evidence>
<proteinExistence type="predicted"/>
<keyword evidence="3" id="KW-1185">Reference proteome</keyword>
<evidence type="ECO:0000313" key="3">
    <source>
        <dbReference type="Proteomes" id="UP000634136"/>
    </source>
</evidence>
<accession>A0A834W2Q2</accession>
<dbReference type="Proteomes" id="UP000634136">
    <property type="component" value="Unassembled WGS sequence"/>
</dbReference>
<keyword evidence="1" id="KW-0812">Transmembrane</keyword>
<dbReference type="EMBL" id="JAAIUW010000012">
    <property type="protein sequence ID" value="KAF7806688.1"/>
    <property type="molecule type" value="Genomic_DNA"/>
</dbReference>
<sequence length="83" mass="9265">MEEDGKSRRRREEPLNAGVLRLHSNDKGGGGGVNCGDGFVPNYKLFTLHLLLRFTCFSFLIGCNMLAIEMILEGINEEECVCE</sequence>
<keyword evidence="1" id="KW-0472">Membrane</keyword>
<evidence type="ECO:0000256" key="1">
    <source>
        <dbReference type="SAM" id="Phobius"/>
    </source>
</evidence>
<keyword evidence="1" id="KW-1133">Transmembrane helix</keyword>
<gene>
    <name evidence="2" type="ORF">G2W53_038849</name>
</gene>
<protein>
    <recommendedName>
        <fullName evidence="4">Transmembrane protein</fullName>
    </recommendedName>
</protein>